<keyword evidence="2" id="KW-0378">Hydrolase</keyword>
<dbReference type="PANTHER" id="PTHR33490">
    <property type="entry name" value="BLR5614 PROTEIN-RELATED"/>
    <property type="match status" value="1"/>
</dbReference>
<evidence type="ECO:0000313" key="2">
    <source>
        <dbReference type="EMBL" id="MBB4566109.1"/>
    </source>
</evidence>
<dbReference type="RefSeq" id="WP_028751794.1">
    <property type="nucleotide sequence ID" value="NZ_JACIIG010000001.1"/>
</dbReference>
<dbReference type="Pfam" id="PF01841">
    <property type="entry name" value="Transglut_core"/>
    <property type="match status" value="1"/>
</dbReference>
<dbReference type="OrthoDB" id="9804023at2"/>
<evidence type="ECO:0000259" key="1">
    <source>
        <dbReference type="SMART" id="SM00460"/>
    </source>
</evidence>
<dbReference type="InterPro" id="IPR038765">
    <property type="entry name" value="Papain-like_cys_pep_sf"/>
</dbReference>
<dbReference type="SMART" id="SM00460">
    <property type="entry name" value="TGc"/>
    <property type="match status" value="1"/>
</dbReference>
<sequence>MRLTISHTTEYRYDEPAQFSLQRLRLTPLTGPGQTVLDWKLTVEGAHPEVEYEDQFANRVTLVSLDGAQEATRIFATGEIETQDLNGVVGQHSGFSPLWLFLRETQRTKAGKLTKELLRSLSGDNELGKMHALMGAIHQMVEYKPGTSDTETTAEQALEKKSGVCQDHAQIFIAGARALQIPARYVSGYLLMEGTPEQAATHAWAEAHISGLGWVGFDPANDVCPDARYVRIATGLCYRDAAPVSGMRLGTPGESLSVKVTVASQGQSQSQSQSQS</sequence>
<dbReference type="InterPro" id="IPR002931">
    <property type="entry name" value="Transglutaminase-like"/>
</dbReference>
<reference evidence="2 3" key="1">
    <citation type="submission" date="2020-08" db="EMBL/GenBank/DDBJ databases">
        <title>Genomic Encyclopedia of Type Strains, Phase IV (KMG-V): Genome sequencing to study the core and pangenomes of soil and plant-associated prokaryotes.</title>
        <authorList>
            <person name="Whitman W."/>
        </authorList>
    </citation>
    <scope>NUCLEOTIDE SEQUENCE [LARGE SCALE GENOMIC DNA]</scope>
    <source>
        <strain evidence="2 3">SEMIA 492</strain>
    </source>
</reference>
<dbReference type="InterPro" id="IPR013589">
    <property type="entry name" value="Bac_transglu_N"/>
</dbReference>
<dbReference type="SUPFAM" id="SSF54001">
    <property type="entry name" value="Cysteine proteinases"/>
    <property type="match status" value="1"/>
</dbReference>
<dbReference type="Proteomes" id="UP000543836">
    <property type="component" value="Unassembled WGS sequence"/>
</dbReference>
<proteinExistence type="predicted"/>
<dbReference type="Pfam" id="PF08379">
    <property type="entry name" value="Bact_transglu_N"/>
    <property type="match status" value="1"/>
</dbReference>
<gene>
    <name evidence="2" type="ORF">GGE60_000197</name>
</gene>
<evidence type="ECO:0000313" key="3">
    <source>
        <dbReference type="Proteomes" id="UP000543836"/>
    </source>
</evidence>
<name>A0A7W6ZP45_9HYPH</name>
<dbReference type="GO" id="GO:0006508">
    <property type="term" value="P:proteolysis"/>
    <property type="evidence" value="ECO:0007669"/>
    <property type="project" value="UniProtKB-KW"/>
</dbReference>
<feature type="domain" description="Transglutaminase-like" evidence="1">
    <location>
        <begin position="157"/>
        <end position="221"/>
    </location>
</feature>
<comment type="caution">
    <text evidence="2">The sequence shown here is derived from an EMBL/GenBank/DDBJ whole genome shotgun (WGS) entry which is preliminary data.</text>
</comment>
<keyword evidence="2" id="KW-0645">Protease</keyword>
<keyword evidence="3" id="KW-1185">Reference proteome</keyword>
<dbReference type="EMBL" id="JACIIG010000001">
    <property type="protein sequence ID" value="MBB4566109.1"/>
    <property type="molecule type" value="Genomic_DNA"/>
</dbReference>
<organism evidence="2 3">
    <name type="scientific">Rhizobium leucaenae</name>
    <dbReference type="NCBI Taxonomy" id="29450"/>
    <lineage>
        <taxon>Bacteria</taxon>
        <taxon>Pseudomonadati</taxon>
        <taxon>Pseudomonadota</taxon>
        <taxon>Alphaproteobacteria</taxon>
        <taxon>Hyphomicrobiales</taxon>
        <taxon>Rhizobiaceae</taxon>
        <taxon>Rhizobium/Agrobacterium group</taxon>
        <taxon>Rhizobium</taxon>
    </lineage>
</organism>
<protein>
    <submittedName>
        <fullName evidence="2">Transglutaminase-like putative cysteine protease</fullName>
    </submittedName>
</protein>
<dbReference type="PANTHER" id="PTHR33490:SF6">
    <property type="entry name" value="SLL1049 PROTEIN"/>
    <property type="match status" value="1"/>
</dbReference>
<dbReference type="GO" id="GO:0008233">
    <property type="term" value="F:peptidase activity"/>
    <property type="evidence" value="ECO:0007669"/>
    <property type="project" value="UniProtKB-KW"/>
</dbReference>
<dbReference type="AlphaFoldDB" id="A0A7W6ZP45"/>
<accession>A0A7W6ZP45</accession>
<dbReference type="Gene3D" id="3.10.620.30">
    <property type="match status" value="1"/>
</dbReference>